<dbReference type="Proteomes" id="UP000652761">
    <property type="component" value="Unassembled WGS sequence"/>
</dbReference>
<dbReference type="AlphaFoldDB" id="A0A843WYP2"/>
<evidence type="ECO:0008006" key="3">
    <source>
        <dbReference type="Google" id="ProtNLM"/>
    </source>
</evidence>
<reference evidence="1" key="1">
    <citation type="submission" date="2017-07" db="EMBL/GenBank/DDBJ databases">
        <title>Taro Niue Genome Assembly and Annotation.</title>
        <authorList>
            <person name="Atibalentja N."/>
            <person name="Keating K."/>
            <person name="Fields C.J."/>
        </authorList>
    </citation>
    <scope>NUCLEOTIDE SEQUENCE</scope>
    <source>
        <strain evidence="1">Niue_2</strain>
        <tissue evidence="1">Leaf</tissue>
    </source>
</reference>
<accession>A0A843WYP2</accession>
<proteinExistence type="predicted"/>
<organism evidence="1 2">
    <name type="scientific">Colocasia esculenta</name>
    <name type="common">Wild taro</name>
    <name type="synonym">Arum esculentum</name>
    <dbReference type="NCBI Taxonomy" id="4460"/>
    <lineage>
        <taxon>Eukaryota</taxon>
        <taxon>Viridiplantae</taxon>
        <taxon>Streptophyta</taxon>
        <taxon>Embryophyta</taxon>
        <taxon>Tracheophyta</taxon>
        <taxon>Spermatophyta</taxon>
        <taxon>Magnoliopsida</taxon>
        <taxon>Liliopsida</taxon>
        <taxon>Araceae</taxon>
        <taxon>Aroideae</taxon>
        <taxon>Colocasieae</taxon>
        <taxon>Colocasia</taxon>
    </lineage>
</organism>
<evidence type="ECO:0000313" key="1">
    <source>
        <dbReference type="EMBL" id="MQM10431.1"/>
    </source>
</evidence>
<dbReference type="OrthoDB" id="1435641at2759"/>
<dbReference type="EMBL" id="NMUH01004671">
    <property type="protein sequence ID" value="MQM10431.1"/>
    <property type="molecule type" value="Genomic_DNA"/>
</dbReference>
<gene>
    <name evidence="1" type="ORF">Taro_043324</name>
</gene>
<protein>
    <recommendedName>
        <fullName evidence="3">Reverse transcriptase</fullName>
    </recommendedName>
</protein>
<sequence length="61" mass="6998">MEALSRLFAKGMENGLYLGFKINPQAPAVIHVLYVDDIMIFGRAMEQEMKIMLDIIYTFIS</sequence>
<keyword evidence="2" id="KW-1185">Reference proteome</keyword>
<name>A0A843WYP2_COLES</name>
<evidence type="ECO:0000313" key="2">
    <source>
        <dbReference type="Proteomes" id="UP000652761"/>
    </source>
</evidence>
<comment type="caution">
    <text evidence="1">The sequence shown here is derived from an EMBL/GenBank/DDBJ whole genome shotgun (WGS) entry which is preliminary data.</text>
</comment>